<accession>A0ABR1DLC5</accession>
<feature type="compositionally biased region" description="Polar residues" evidence="1">
    <location>
        <begin position="30"/>
        <end position="42"/>
    </location>
</feature>
<name>A0ABR1DLC5_NECAM</name>
<reference evidence="4 5" key="1">
    <citation type="submission" date="2023-08" db="EMBL/GenBank/DDBJ databases">
        <title>A Necator americanus chromosomal reference genome.</title>
        <authorList>
            <person name="Ilik V."/>
            <person name="Petrzelkova K.J."/>
            <person name="Pardy F."/>
            <person name="Fuh T."/>
            <person name="Niatou-Singa F.S."/>
            <person name="Gouil Q."/>
            <person name="Baker L."/>
            <person name="Ritchie M.E."/>
            <person name="Jex A.R."/>
            <person name="Gazzola D."/>
            <person name="Li H."/>
            <person name="Toshio Fujiwara R."/>
            <person name="Zhan B."/>
            <person name="Aroian R.V."/>
            <person name="Pafco B."/>
            <person name="Schwarz E.M."/>
        </authorList>
    </citation>
    <scope>NUCLEOTIDE SEQUENCE [LARGE SCALE GENOMIC DNA]</scope>
    <source>
        <strain evidence="4 5">Aroian</strain>
        <tissue evidence="4">Whole animal</tissue>
    </source>
</reference>
<keyword evidence="5" id="KW-1185">Reference proteome</keyword>
<sequence>MSIPASLLLYGLIVYFGTVHTSKPVERNQKNSTATDNTSNPLDDNQTNSTTTDQKKCGQNPNCINWQRNGFCNNTFYPYEMRVEYCGQICGFCNV</sequence>
<evidence type="ECO:0000313" key="4">
    <source>
        <dbReference type="EMBL" id="KAK6751264.1"/>
    </source>
</evidence>
<evidence type="ECO:0000259" key="3">
    <source>
        <dbReference type="Pfam" id="PF01549"/>
    </source>
</evidence>
<feature type="chain" id="PRO_5045674007" description="ShKT domain-containing protein" evidence="2">
    <location>
        <begin position="22"/>
        <end position="95"/>
    </location>
</feature>
<feature type="region of interest" description="Disordered" evidence="1">
    <location>
        <begin position="25"/>
        <end position="60"/>
    </location>
</feature>
<proteinExistence type="predicted"/>
<gene>
    <name evidence="4" type="primary">Necator_chrIV.g16237</name>
    <name evidence="4" type="ORF">RB195_002941</name>
</gene>
<feature type="compositionally biased region" description="Low complexity" evidence="1">
    <location>
        <begin position="43"/>
        <end position="52"/>
    </location>
</feature>
<dbReference type="Gene3D" id="1.10.10.1940">
    <property type="match status" value="1"/>
</dbReference>
<dbReference type="InterPro" id="IPR003582">
    <property type="entry name" value="ShKT_dom"/>
</dbReference>
<feature type="signal peptide" evidence="2">
    <location>
        <begin position="1"/>
        <end position="21"/>
    </location>
</feature>
<evidence type="ECO:0000313" key="5">
    <source>
        <dbReference type="Proteomes" id="UP001303046"/>
    </source>
</evidence>
<dbReference type="PANTHER" id="PTHR46707:SF1">
    <property type="entry name" value="COEXPRESSED WITH POLYCYSTINS-RELATED"/>
    <property type="match status" value="1"/>
</dbReference>
<feature type="domain" description="ShKT" evidence="3">
    <location>
        <begin position="60"/>
        <end position="93"/>
    </location>
</feature>
<protein>
    <recommendedName>
        <fullName evidence="3">ShKT domain-containing protein</fullName>
    </recommendedName>
</protein>
<dbReference type="Pfam" id="PF01549">
    <property type="entry name" value="ShK"/>
    <property type="match status" value="1"/>
</dbReference>
<evidence type="ECO:0000256" key="2">
    <source>
        <dbReference type="SAM" id="SignalP"/>
    </source>
</evidence>
<dbReference type="PANTHER" id="PTHR46707">
    <property type="entry name" value="PROTEIN CBG07468"/>
    <property type="match status" value="1"/>
</dbReference>
<dbReference type="Proteomes" id="UP001303046">
    <property type="component" value="Unassembled WGS sequence"/>
</dbReference>
<dbReference type="EMBL" id="JAVFWL010000004">
    <property type="protein sequence ID" value="KAK6751264.1"/>
    <property type="molecule type" value="Genomic_DNA"/>
</dbReference>
<keyword evidence="2" id="KW-0732">Signal</keyword>
<evidence type="ECO:0000256" key="1">
    <source>
        <dbReference type="SAM" id="MobiDB-lite"/>
    </source>
</evidence>
<comment type="caution">
    <text evidence="4">The sequence shown here is derived from an EMBL/GenBank/DDBJ whole genome shotgun (WGS) entry which is preliminary data.</text>
</comment>
<organism evidence="4 5">
    <name type="scientific">Necator americanus</name>
    <name type="common">Human hookworm</name>
    <dbReference type="NCBI Taxonomy" id="51031"/>
    <lineage>
        <taxon>Eukaryota</taxon>
        <taxon>Metazoa</taxon>
        <taxon>Ecdysozoa</taxon>
        <taxon>Nematoda</taxon>
        <taxon>Chromadorea</taxon>
        <taxon>Rhabditida</taxon>
        <taxon>Rhabditina</taxon>
        <taxon>Rhabditomorpha</taxon>
        <taxon>Strongyloidea</taxon>
        <taxon>Ancylostomatidae</taxon>
        <taxon>Bunostominae</taxon>
        <taxon>Necator</taxon>
    </lineage>
</organism>